<evidence type="ECO:0000313" key="6">
    <source>
        <dbReference type="Proteomes" id="UP000218209"/>
    </source>
</evidence>
<feature type="compositionally biased region" description="Pro residues" evidence="3">
    <location>
        <begin position="136"/>
        <end position="180"/>
    </location>
</feature>
<reference evidence="5 6" key="1">
    <citation type="submission" date="2017-03" db="EMBL/GenBank/DDBJ databases">
        <title>WGS assembly of Porphyra umbilicalis.</title>
        <authorList>
            <person name="Brawley S.H."/>
            <person name="Blouin N.A."/>
            <person name="Ficko-Blean E."/>
            <person name="Wheeler G.L."/>
            <person name="Lohr M."/>
            <person name="Goodson H.V."/>
            <person name="Jenkins J.W."/>
            <person name="Blaby-Haas C.E."/>
            <person name="Helliwell K.E."/>
            <person name="Chan C."/>
            <person name="Marriage T."/>
            <person name="Bhattacharya D."/>
            <person name="Klein A.S."/>
            <person name="Badis Y."/>
            <person name="Brodie J."/>
            <person name="Cao Y."/>
            <person name="Collen J."/>
            <person name="Dittami S.M."/>
            <person name="Gachon C.M."/>
            <person name="Green B.R."/>
            <person name="Karpowicz S."/>
            <person name="Kim J.W."/>
            <person name="Kudahl U."/>
            <person name="Lin S."/>
            <person name="Michel G."/>
            <person name="Mittag M."/>
            <person name="Olson B.J."/>
            <person name="Pangilinan J."/>
            <person name="Peng Y."/>
            <person name="Qiu H."/>
            <person name="Shu S."/>
            <person name="Singer J.T."/>
            <person name="Smith A.G."/>
            <person name="Sprecher B.N."/>
            <person name="Wagner V."/>
            <person name="Wang W."/>
            <person name="Wang Z.-Y."/>
            <person name="Yan J."/>
            <person name="Yarish C."/>
            <person name="Zoeuner-Riek S."/>
            <person name="Zhuang Y."/>
            <person name="Zou Y."/>
            <person name="Lindquist E.A."/>
            <person name="Grimwood J."/>
            <person name="Barry K."/>
            <person name="Rokhsar D.S."/>
            <person name="Schmutz J."/>
            <person name="Stiller J.W."/>
            <person name="Grossman A.R."/>
            <person name="Prochnik S.E."/>
        </authorList>
    </citation>
    <scope>NUCLEOTIDE SEQUENCE [LARGE SCALE GENOMIC DNA]</scope>
    <source>
        <strain evidence="5">4086291</strain>
    </source>
</reference>
<evidence type="ECO:0000256" key="1">
    <source>
        <dbReference type="ARBA" id="ARBA00022473"/>
    </source>
</evidence>
<protein>
    <recommendedName>
        <fullName evidence="4">Hint domain-containing protein</fullName>
    </recommendedName>
</protein>
<name>A0A1X6NJG2_PORUM</name>
<accession>A0A1X6NJG2</accession>
<dbReference type="InterPro" id="IPR001657">
    <property type="entry name" value="Hedgehog"/>
</dbReference>
<evidence type="ECO:0000256" key="2">
    <source>
        <dbReference type="ARBA" id="ARBA00022729"/>
    </source>
</evidence>
<organism evidence="5 6">
    <name type="scientific">Porphyra umbilicalis</name>
    <name type="common">Purple laver</name>
    <name type="synonym">Red alga</name>
    <dbReference type="NCBI Taxonomy" id="2786"/>
    <lineage>
        <taxon>Eukaryota</taxon>
        <taxon>Rhodophyta</taxon>
        <taxon>Bangiophyceae</taxon>
        <taxon>Bangiales</taxon>
        <taxon>Bangiaceae</taxon>
        <taxon>Porphyra</taxon>
    </lineage>
</organism>
<keyword evidence="6" id="KW-1185">Reference proteome</keyword>
<dbReference type="SMART" id="SM00306">
    <property type="entry name" value="HintN"/>
    <property type="match status" value="1"/>
</dbReference>
<dbReference type="PANTHER" id="PTHR11889">
    <property type="entry name" value="HEDGEHOG"/>
    <property type="match status" value="1"/>
</dbReference>
<evidence type="ECO:0000259" key="4">
    <source>
        <dbReference type="SMART" id="SM00306"/>
    </source>
</evidence>
<dbReference type="AlphaFoldDB" id="A0A1X6NJG2"/>
<sequence length="416" mass="40463">MRVVTLSTFAGIPASLNASSLGGRMEAALSASAPARTTATSLNAATTDVLVGFDGVPRRCGGAVYSDQTFFFFIRSVAPIQLVVSGKPVGTITSGQQAMLIATPAKLCALVATKQGATPPPSPSASPSPIVVGPAQPSPTPSPTPSTGPSASPTPPPTGGSPTPVPSATPTPDGPQPTASPTPTDGAGTPSMTPTGTAQGSAIGPPGSTNITDDGSACFPAAAVVTLASGAARSMADLRVGDVVAVGAGRTSRVYFFSHADAGAATSMVTLDTATGGRLVASADHLVFVAAADGGASVALPADAVTVGDRLVVDGGDGTSAVTAVGRRAAAGLYAPHTHDGRLVVDGFVVSTYTRALPAAVAHAVLAPLRGADAAGLLPRRLAQSGLWAGGATPGRAARAALAAARAAWGGDASEL</sequence>
<dbReference type="GO" id="GO:0016540">
    <property type="term" value="P:protein autoprocessing"/>
    <property type="evidence" value="ECO:0007669"/>
    <property type="project" value="InterPro"/>
</dbReference>
<dbReference type="GO" id="GO:0007267">
    <property type="term" value="P:cell-cell signaling"/>
    <property type="evidence" value="ECO:0007669"/>
    <property type="project" value="InterPro"/>
</dbReference>
<dbReference type="Pfam" id="PF01079">
    <property type="entry name" value="Hint"/>
    <property type="match status" value="1"/>
</dbReference>
<dbReference type="Gene3D" id="2.170.16.10">
    <property type="entry name" value="Hedgehog/Intein (Hint) domain"/>
    <property type="match status" value="1"/>
</dbReference>
<dbReference type="InterPro" id="IPR001767">
    <property type="entry name" value="Hedgehog_Hint"/>
</dbReference>
<feature type="compositionally biased region" description="Polar residues" evidence="3">
    <location>
        <begin position="190"/>
        <end position="200"/>
    </location>
</feature>
<feature type="domain" description="Hint" evidence="4">
    <location>
        <begin position="216"/>
        <end position="315"/>
    </location>
</feature>
<dbReference type="InterPro" id="IPR050387">
    <property type="entry name" value="Hedgehog_Signaling"/>
</dbReference>
<dbReference type="SUPFAM" id="SSF51294">
    <property type="entry name" value="Hedgehog/intein (Hint) domain"/>
    <property type="match status" value="1"/>
</dbReference>
<dbReference type="Proteomes" id="UP000218209">
    <property type="component" value="Unassembled WGS sequence"/>
</dbReference>
<keyword evidence="1" id="KW-0217">Developmental protein</keyword>
<evidence type="ECO:0000256" key="3">
    <source>
        <dbReference type="SAM" id="MobiDB-lite"/>
    </source>
</evidence>
<dbReference type="PRINTS" id="PR00632">
    <property type="entry name" value="SONICHHOG"/>
</dbReference>
<dbReference type="EMBL" id="KV920199">
    <property type="protein sequence ID" value="OSX68690.1"/>
    <property type="molecule type" value="Genomic_DNA"/>
</dbReference>
<keyword evidence="2" id="KW-0732">Signal</keyword>
<feature type="region of interest" description="Disordered" evidence="3">
    <location>
        <begin position="115"/>
        <end position="211"/>
    </location>
</feature>
<proteinExistence type="predicted"/>
<gene>
    <name evidence="5" type="ORF">BU14_2388s0001</name>
</gene>
<dbReference type="CDD" id="cd00081">
    <property type="entry name" value="Hint"/>
    <property type="match status" value="1"/>
</dbReference>
<dbReference type="PANTHER" id="PTHR11889:SF31">
    <property type="entry name" value="PROTEIN HEDGEHOG"/>
    <property type="match status" value="1"/>
</dbReference>
<dbReference type="InterPro" id="IPR036844">
    <property type="entry name" value="Hint_dom_sf"/>
</dbReference>
<evidence type="ECO:0000313" key="5">
    <source>
        <dbReference type="EMBL" id="OSX68690.1"/>
    </source>
</evidence>
<dbReference type="InterPro" id="IPR003587">
    <property type="entry name" value="Hint_dom_N"/>
</dbReference>